<protein>
    <submittedName>
        <fullName evidence="1">Maleate cis-trans isomerase</fullName>
    </submittedName>
</protein>
<keyword evidence="2" id="KW-1185">Reference proteome</keyword>
<name>A0ABN5YAJ6_MYCME</name>
<organism evidence="1 2">
    <name type="scientific">Mycolicibacterium mageritense</name>
    <name type="common">Mycobacterium mageritense</name>
    <dbReference type="NCBI Taxonomy" id="53462"/>
    <lineage>
        <taxon>Bacteria</taxon>
        <taxon>Bacillati</taxon>
        <taxon>Actinomycetota</taxon>
        <taxon>Actinomycetes</taxon>
        <taxon>Mycobacteriales</taxon>
        <taxon>Mycobacteriaceae</taxon>
        <taxon>Mycolicibacterium</taxon>
    </lineage>
</organism>
<dbReference type="PANTHER" id="PTHR40267">
    <property type="entry name" value="BLR3294 PROTEIN"/>
    <property type="match status" value="1"/>
</dbReference>
<reference evidence="1 2" key="1">
    <citation type="journal article" date="2019" name="Emerg. Microbes Infect.">
        <title>Comprehensive subspecies identification of 175 nontuberculous mycobacteria species based on 7547 genomic profiles.</title>
        <authorList>
            <person name="Matsumoto Y."/>
            <person name="Kinjo T."/>
            <person name="Motooka D."/>
            <person name="Nabeya D."/>
            <person name="Jung N."/>
            <person name="Uechi K."/>
            <person name="Horii T."/>
            <person name="Iida T."/>
            <person name="Fujita J."/>
            <person name="Nakamura S."/>
        </authorList>
    </citation>
    <scope>NUCLEOTIDE SEQUENCE [LARGE SCALE GENOMIC DNA]</scope>
    <source>
        <strain evidence="1 2">JCM 12375</strain>
    </source>
</reference>
<sequence length="239" mass="24649">MATVGILYPGHSAEDDFGALEARVSATVRLPVAITSVGEDAHRVDALLDLGRTERLADGVARLGPARPDSMMWACTSGSFVFGRAGAQKQAADVAEAAGVPASSTSIAFVDALQHLDLHRVAVAASYPRDVADHFVAFLTGGGVDVVSMGSHGIVTAAEVGLLGQDQVIAMVCAADHPDAEALLVPDTAMHTLGFIDELESAVGKPVLTANQVTVWKGLQLLGPVPPIPGLGRLFRGGR</sequence>
<dbReference type="InterPro" id="IPR053714">
    <property type="entry name" value="Iso_Racemase_Enz_sf"/>
</dbReference>
<accession>A0ABN5YAJ6</accession>
<dbReference type="GO" id="GO:0016853">
    <property type="term" value="F:isomerase activity"/>
    <property type="evidence" value="ECO:0007669"/>
    <property type="project" value="UniProtKB-KW"/>
</dbReference>
<dbReference type="PANTHER" id="PTHR40267:SF1">
    <property type="entry name" value="BLR3294 PROTEIN"/>
    <property type="match status" value="1"/>
</dbReference>
<evidence type="ECO:0000313" key="1">
    <source>
        <dbReference type="EMBL" id="BBX35065.1"/>
    </source>
</evidence>
<dbReference type="EMBL" id="AP022567">
    <property type="protein sequence ID" value="BBX35065.1"/>
    <property type="molecule type" value="Genomic_DNA"/>
</dbReference>
<dbReference type="InterPro" id="IPR026286">
    <property type="entry name" value="MaiA/AMDase"/>
</dbReference>
<gene>
    <name evidence="1" type="ORF">MMAGJ_43470</name>
</gene>
<evidence type="ECO:0000313" key="2">
    <source>
        <dbReference type="Proteomes" id="UP000465622"/>
    </source>
</evidence>
<proteinExistence type="predicted"/>
<dbReference type="RefSeq" id="WP_110798330.1">
    <property type="nucleotide sequence ID" value="NZ_AP022567.1"/>
</dbReference>
<dbReference type="Gene3D" id="3.40.50.12500">
    <property type="match status" value="1"/>
</dbReference>
<keyword evidence="1" id="KW-0413">Isomerase</keyword>
<dbReference type="Proteomes" id="UP000465622">
    <property type="component" value="Chromosome"/>
</dbReference>
<dbReference type="Pfam" id="PF17645">
    <property type="entry name" value="Amdase"/>
    <property type="match status" value="1"/>
</dbReference>